<dbReference type="RefSeq" id="WP_132338715.1">
    <property type="nucleotide sequence ID" value="NZ_SMJZ01000179.1"/>
</dbReference>
<protein>
    <submittedName>
        <fullName evidence="1">Uncharacterized protein</fullName>
    </submittedName>
</protein>
<dbReference type="Proteomes" id="UP000295157">
    <property type="component" value="Unassembled WGS sequence"/>
</dbReference>
<keyword evidence="2" id="KW-1185">Reference proteome</keyword>
<dbReference type="AlphaFoldDB" id="A0A4R4N1G2"/>
<reference evidence="1 2" key="1">
    <citation type="submission" date="2019-02" db="EMBL/GenBank/DDBJ databases">
        <title>Draft genome sequences of novel Actinobacteria.</title>
        <authorList>
            <person name="Sahin N."/>
            <person name="Ay H."/>
            <person name="Saygin H."/>
        </authorList>
    </citation>
    <scope>NUCLEOTIDE SEQUENCE [LARGE SCALE GENOMIC DNA]</scope>
    <source>
        <strain evidence="1 2">KC201</strain>
    </source>
</reference>
<proteinExistence type="predicted"/>
<organism evidence="1 2">
    <name type="scientific">Nonomuraea longispora</name>
    <dbReference type="NCBI Taxonomy" id="1848320"/>
    <lineage>
        <taxon>Bacteria</taxon>
        <taxon>Bacillati</taxon>
        <taxon>Actinomycetota</taxon>
        <taxon>Actinomycetes</taxon>
        <taxon>Streptosporangiales</taxon>
        <taxon>Streptosporangiaceae</taxon>
        <taxon>Nonomuraea</taxon>
    </lineage>
</organism>
<evidence type="ECO:0000313" key="1">
    <source>
        <dbReference type="EMBL" id="TDC00730.1"/>
    </source>
</evidence>
<evidence type="ECO:0000313" key="2">
    <source>
        <dbReference type="Proteomes" id="UP000295157"/>
    </source>
</evidence>
<gene>
    <name evidence="1" type="ORF">E1267_33880</name>
</gene>
<name>A0A4R4N1G2_9ACTN</name>
<comment type="caution">
    <text evidence="1">The sequence shown here is derived from an EMBL/GenBank/DDBJ whole genome shotgun (WGS) entry which is preliminary data.</text>
</comment>
<sequence>MFGYATVRYRVLNREITRGRIGAGTGARGPGTAGTFLMAGAAVPAAVNRMSAAGGRHCLSAIARAPDNLKTGHQDLRARLTTACTEMSQLAAISGRRAMIETCGSAGKGGTFPDHPLKVSR</sequence>
<dbReference type="EMBL" id="SMJZ01000179">
    <property type="protein sequence ID" value="TDC00730.1"/>
    <property type="molecule type" value="Genomic_DNA"/>
</dbReference>
<accession>A0A4R4N1G2</accession>